<protein>
    <recommendedName>
        <fullName evidence="14">Polygalacturonase</fullName>
    </recommendedName>
</protein>
<gene>
    <name evidence="12" type="ORF">HS088_TW12G00393</name>
</gene>
<dbReference type="PANTHER" id="PTHR31375">
    <property type="match status" value="1"/>
</dbReference>
<proteinExistence type="inferred from homology"/>
<keyword evidence="13" id="KW-1185">Reference proteome</keyword>
<feature type="active site" evidence="8">
    <location>
        <position position="246"/>
    </location>
</feature>
<sequence length="361" mass="39538">MSKMLFTLFYLLITNWELRSGECHQEISRNDVVNVMDYGAVGDGISDNSQAFLKTWAAACGSASVDQSMLVPNTTFLVNPVTFEGPCNPSTISILVSGNIIAPEFKSWDGYDASRWIVFSKVQGLKITGQGMFDGRGWSWWQSVRDANQRPIGTTFKHCDNLQLQGFTHVNSGSLHISIVYSNQVFISKLRIFAPESSPNTDGIDVGYSSNVSIRHIDIATGDDCIAIGGGSSYINIRGVRCGPGHGISIGSLGKNGRSDKVEQVRVKNCTFVGTSNGVRIKTWQGGSGYAEQISFQKIRLRNVTNPIIIDQFYCPSNNCRNQKRIMIHERQGPKDSILKVPPPAPGDPSPYTNSLTSAFP</sequence>
<dbReference type="Proteomes" id="UP000593562">
    <property type="component" value="Unassembled WGS sequence"/>
</dbReference>
<dbReference type="GO" id="GO:0004650">
    <property type="term" value="F:polygalacturonase activity"/>
    <property type="evidence" value="ECO:0007669"/>
    <property type="project" value="InterPro"/>
</dbReference>
<dbReference type="SMART" id="SM00710">
    <property type="entry name" value="PbH1"/>
    <property type="match status" value="4"/>
</dbReference>
<feature type="compositionally biased region" description="Polar residues" evidence="10">
    <location>
        <begin position="351"/>
        <end position="361"/>
    </location>
</feature>
<keyword evidence="7" id="KW-0961">Cell wall biogenesis/degradation</keyword>
<reference evidence="12 13" key="1">
    <citation type="journal article" date="2020" name="Nat. Commun.">
        <title>Genome of Tripterygium wilfordii and identification of cytochrome P450 involved in triptolide biosynthesis.</title>
        <authorList>
            <person name="Tu L."/>
            <person name="Su P."/>
            <person name="Zhang Z."/>
            <person name="Gao L."/>
            <person name="Wang J."/>
            <person name="Hu T."/>
            <person name="Zhou J."/>
            <person name="Zhang Y."/>
            <person name="Zhao Y."/>
            <person name="Liu Y."/>
            <person name="Song Y."/>
            <person name="Tong Y."/>
            <person name="Lu Y."/>
            <person name="Yang J."/>
            <person name="Xu C."/>
            <person name="Jia M."/>
            <person name="Peters R.J."/>
            <person name="Huang L."/>
            <person name="Gao W."/>
        </authorList>
    </citation>
    <scope>NUCLEOTIDE SEQUENCE [LARGE SCALE GENOMIC DNA]</scope>
    <source>
        <strain evidence="13">cv. XIE 37</strain>
        <tissue evidence="12">Leaf</tissue>
    </source>
</reference>
<dbReference type="Pfam" id="PF00295">
    <property type="entry name" value="Glyco_hydro_28"/>
    <property type="match status" value="1"/>
</dbReference>
<keyword evidence="4" id="KW-0964">Secreted</keyword>
<dbReference type="InterPro" id="IPR006626">
    <property type="entry name" value="PbH1"/>
</dbReference>
<comment type="caution">
    <text evidence="12">The sequence shown here is derived from an EMBL/GenBank/DDBJ whole genome shotgun (WGS) entry which is preliminary data.</text>
</comment>
<dbReference type="AlphaFoldDB" id="A0A7J7CYL0"/>
<evidence type="ECO:0000256" key="5">
    <source>
        <dbReference type="ARBA" id="ARBA00022801"/>
    </source>
</evidence>
<dbReference type="Gene3D" id="2.160.20.10">
    <property type="entry name" value="Single-stranded right-handed beta-helix, Pectin lyase-like"/>
    <property type="match status" value="1"/>
</dbReference>
<feature type="signal peptide" evidence="11">
    <location>
        <begin position="1"/>
        <end position="23"/>
    </location>
</feature>
<feature type="region of interest" description="Disordered" evidence="10">
    <location>
        <begin position="332"/>
        <end position="361"/>
    </location>
</feature>
<evidence type="ECO:0000256" key="9">
    <source>
        <dbReference type="RuleBase" id="RU361169"/>
    </source>
</evidence>
<evidence type="ECO:0000256" key="1">
    <source>
        <dbReference type="ARBA" id="ARBA00004191"/>
    </source>
</evidence>
<evidence type="ECO:0000256" key="2">
    <source>
        <dbReference type="ARBA" id="ARBA00008834"/>
    </source>
</evidence>
<comment type="similarity">
    <text evidence="2 9">Belongs to the glycosyl hydrolase 28 family.</text>
</comment>
<evidence type="ECO:0008006" key="14">
    <source>
        <dbReference type="Google" id="ProtNLM"/>
    </source>
</evidence>
<keyword evidence="3" id="KW-0134">Cell wall</keyword>
<dbReference type="EMBL" id="JAAARO010000012">
    <property type="protein sequence ID" value="KAF5739192.1"/>
    <property type="molecule type" value="Genomic_DNA"/>
</dbReference>
<dbReference type="InterPro" id="IPR000743">
    <property type="entry name" value="Glyco_hydro_28"/>
</dbReference>
<keyword evidence="6 9" id="KW-0326">Glycosidase</keyword>
<dbReference type="FunCoup" id="A0A7J7CYL0">
    <property type="interactions" value="78"/>
</dbReference>
<organism evidence="12 13">
    <name type="scientific">Tripterygium wilfordii</name>
    <name type="common">Thunder God vine</name>
    <dbReference type="NCBI Taxonomy" id="458696"/>
    <lineage>
        <taxon>Eukaryota</taxon>
        <taxon>Viridiplantae</taxon>
        <taxon>Streptophyta</taxon>
        <taxon>Embryophyta</taxon>
        <taxon>Tracheophyta</taxon>
        <taxon>Spermatophyta</taxon>
        <taxon>Magnoliopsida</taxon>
        <taxon>eudicotyledons</taxon>
        <taxon>Gunneridae</taxon>
        <taxon>Pentapetalae</taxon>
        <taxon>rosids</taxon>
        <taxon>fabids</taxon>
        <taxon>Celastrales</taxon>
        <taxon>Celastraceae</taxon>
        <taxon>Tripterygium</taxon>
    </lineage>
</organism>
<keyword evidence="5 9" id="KW-0378">Hydrolase</keyword>
<dbReference type="GO" id="GO:0071555">
    <property type="term" value="P:cell wall organization"/>
    <property type="evidence" value="ECO:0007669"/>
    <property type="project" value="UniProtKB-KW"/>
</dbReference>
<evidence type="ECO:0000313" key="12">
    <source>
        <dbReference type="EMBL" id="KAF5739192.1"/>
    </source>
</evidence>
<evidence type="ECO:0000256" key="11">
    <source>
        <dbReference type="SAM" id="SignalP"/>
    </source>
</evidence>
<name>A0A7J7CYL0_TRIWF</name>
<evidence type="ECO:0000313" key="13">
    <source>
        <dbReference type="Proteomes" id="UP000593562"/>
    </source>
</evidence>
<dbReference type="SUPFAM" id="SSF51126">
    <property type="entry name" value="Pectin lyase-like"/>
    <property type="match status" value="1"/>
</dbReference>
<keyword evidence="11" id="KW-0732">Signal</keyword>
<evidence type="ECO:0000256" key="10">
    <source>
        <dbReference type="SAM" id="MobiDB-lite"/>
    </source>
</evidence>
<comment type="subcellular location">
    <subcellularLocation>
        <location evidence="1">Secreted</location>
        <location evidence="1">Cell wall</location>
    </subcellularLocation>
</comment>
<dbReference type="GO" id="GO:0005975">
    <property type="term" value="P:carbohydrate metabolic process"/>
    <property type="evidence" value="ECO:0007669"/>
    <property type="project" value="InterPro"/>
</dbReference>
<dbReference type="InterPro" id="IPR011050">
    <property type="entry name" value="Pectin_lyase_fold/virulence"/>
</dbReference>
<evidence type="ECO:0000256" key="3">
    <source>
        <dbReference type="ARBA" id="ARBA00022512"/>
    </source>
</evidence>
<dbReference type="InterPro" id="IPR012334">
    <property type="entry name" value="Pectin_lyas_fold"/>
</dbReference>
<dbReference type="PROSITE" id="PS00502">
    <property type="entry name" value="POLYGALACTURONASE"/>
    <property type="match status" value="1"/>
</dbReference>
<dbReference type="InParanoid" id="A0A7J7CYL0"/>
<evidence type="ECO:0000256" key="8">
    <source>
        <dbReference type="PROSITE-ProRule" id="PRU10052"/>
    </source>
</evidence>
<evidence type="ECO:0000256" key="4">
    <source>
        <dbReference type="ARBA" id="ARBA00022525"/>
    </source>
</evidence>
<accession>A0A7J7CYL0</accession>
<evidence type="ECO:0000256" key="6">
    <source>
        <dbReference type="ARBA" id="ARBA00023295"/>
    </source>
</evidence>
<evidence type="ECO:0000256" key="7">
    <source>
        <dbReference type="ARBA" id="ARBA00023316"/>
    </source>
</evidence>
<feature type="chain" id="PRO_5029916565" description="Polygalacturonase" evidence="11">
    <location>
        <begin position="24"/>
        <end position="361"/>
    </location>
</feature>